<dbReference type="Proteomes" id="UP001485043">
    <property type="component" value="Unassembled WGS sequence"/>
</dbReference>
<name>A0AAW1S570_9CHLO</name>
<organism evidence="2 3">
    <name type="scientific">Apatococcus fuscideae</name>
    <dbReference type="NCBI Taxonomy" id="2026836"/>
    <lineage>
        <taxon>Eukaryota</taxon>
        <taxon>Viridiplantae</taxon>
        <taxon>Chlorophyta</taxon>
        <taxon>core chlorophytes</taxon>
        <taxon>Trebouxiophyceae</taxon>
        <taxon>Chlorellales</taxon>
        <taxon>Chlorellaceae</taxon>
        <taxon>Apatococcus</taxon>
    </lineage>
</organism>
<protein>
    <submittedName>
        <fullName evidence="2">Uncharacterized protein</fullName>
    </submittedName>
</protein>
<keyword evidence="3" id="KW-1185">Reference proteome</keyword>
<reference evidence="2 3" key="1">
    <citation type="journal article" date="2024" name="Nat. Commun.">
        <title>Phylogenomics reveals the evolutionary origins of lichenization in chlorophyte algae.</title>
        <authorList>
            <person name="Puginier C."/>
            <person name="Libourel C."/>
            <person name="Otte J."/>
            <person name="Skaloud P."/>
            <person name="Haon M."/>
            <person name="Grisel S."/>
            <person name="Petersen M."/>
            <person name="Berrin J.G."/>
            <person name="Delaux P.M."/>
            <person name="Dal Grande F."/>
            <person name="Keller J."/>
        </authorList>
    </citation>
    <scope>NUCLEOTIDE SEQUENCE [LARGE SCALE GENOMIC DNA]</scope>
    <source>
        <strain evidence="2 3">SAG 2523</strain>
    </source>
</reference>
<dbReference type="AlphaFoldDB" id="A0AAW1S570"/>
<proteinExistence type="predicted"/>
<dbReference type="EMBL" id="JALJOV010001770">
    <property type="protein sequence ID" value="KAK9841092.1"/>
    <property type="molecule type" value="Genomic_DNA"/>
</dbReference>
<evidence type="ECO:0000313" key="3">
    <source>
        <dbReference type="Proteomes" id="UP001485043"/>
    </source>
</evidence>
<evidence type="ECO:0000313" key="2">
    <source>
        <dbReference type="EMBL" id="KAK9841092.1"/>
    </source>
</evidence>
<gene>
    <name evidence="2" type="ORF">WJX84_010759</name>
</gene>
<sequence>MAPSISSFCRTLLLQRFVGALDLAFQSLSIHIPRTGLLILLLEEHHGLTPCPGSSPLRQTWHLLKV</sequence>
<evidence type="ECO:0000256" key="1">
    <source>
        <dbReference type="SAM" id="SignalP"/>
    </source>
</evidence>
<feature type="chain" id="PRO_5043743928" evidence="1">
    <location>
        <begin position="21"/>
        <end position="66"/>
    </location>
</feature>
<comment type="caution">
    <text evidence="2">The sequence shown here is derived from an EMBL/GenBank/DDBJ whole genome shotgun (WGS) entry which is preliminary data.</text>
</comment>
<keyword evidence="1" id="KW-0732">Signal</keyword>
<feature type="signal peptide" evidence="1">
    <location>
        <begin position="1"/>
        <end position="20"/>
    </location>
</feature>
<accession>A0AAW1S570</accession>